<dbReference type="InterPro" id="IPR012337">
    <property type="entry name" value="RNaseH-like_sf"/>
</dbReference>
<sequence>MPKRKDTFWEHAEDLKNGRFRCKYCKNDFPGGISRIKSHLSGLRGRDIKVCEQVPEDIKKAAGQELATLDKKAKHLGASNRMVESAKFTIPTSLSHNISNVCTEEHKLRVDKHLAKYFLSEGIHLEALQSPFFIDFVKGIAEYGPGYELPSFSSLKSQLIPDVSKEVTEYVENVKRSNTGCTLMYNIAARHLNEISPVYINSIDIFLYTSIGWAYLESCNQESDCLDTAKILAPIIESLGPKNIVQISRFEDGICIDYPPNVMLSREYPWIHFAYCASDVIGSLAFAICDCPSVETTIKIVHLVVSFIYKYDIKVPLRRANIKGGVRWDSYYMLKIVLEVEDELKSLQTLLSTDSMELHDKEQKELSTDSEELFEEKQYLTWAKLIGYVIHCEEFWTRAKAIAQILLPLFQTHCLVEGIGSTSGYLYEMMERVTDAIEKFCDSNSALYDDVWPVINEGREEIIYPMHAAAAFLNPAYMCSDNFKETDEMRSGIEYLLKFVVLEDEKKSFMEEFQQYRRKVSSLFTTQARMMLETSHPCIWWDYCGNHLPVLRKYALRLLSQPCGTTFFEQYKCMLDDFYNKNQTKDLQQAVNIHMMRRFKQLETQMLGPIILDKLGEVEYGELIDQPFCRNDSYIEDDVLNDSTVDEIINDKSFSWLDRFFYFF</sequence>
<dbReference type="InterPro" id="IPR003656">
    <property type="entry name" value="Znf_BED"/>
</dbReference>
<dbReference type="PANTHER" id="PTHR32166:SF115">
    <property type="entry name" value="DUF659 DOMAIN-CONTAINING PROTEIN"/>
    <property type="match status" value="1"/>
</dbReference>
<dbReference type="InterPro" id="IPR007021">
    <property type="entry name" value="DUF659"/>
</dbReference>
<keyword evidence="7" id="KW-1185">Reference proteome</keyword>
<comment type="caution">
    <text evidence="6">The sequence shown here is derived from an EMBL/GenBank/DDBJ whole genome shotgun (WGS) entry which is preliminary data.</text>
</comment>
<keyword evidence="1" id="KW-0479">Metal-binding</keyword>
<gene>
    <name evidence="6" type="ORF">CJ030_MR5G003603</name>
</gene>
<accession>A0A6A1VN07</accession>
<dbReference type="EMBL" id="RXIC02000023">
    <property type="protein sequence ID" value="KAB1213327.1"/>
    <property type="molecule type" value="Genomic_DNA"/>
</dbReference>
<dbReference type="PANTHER" id="PTHR32166">
    <property type="entry name" value="OSJNBA0013A04.12 PROTEIN"/>
    <property type="match status" value="1"/>
</dbReference>
<dbReference type="PROSITE" id="PS50808">
    <property type="entry name" value="ZF_BED"/>
    <property type="match status" value="1"/>
</dbReference>
<evidence type="ECO:0000259" key="5">
    <source>
        <dbReference type="PROSITE" id="PS50808"/>
    </source>
</evidence>
<protein>
    <recommendedName>
        <fullName evidence="5">BED-type domain-containing protein</fullName>
    </recommendedName>
</protein>
<dbReference type="GO" id="GO:0008270">
    <property type="term" value="F:zinc ion binding"/>
    <property type="evidence" value="ECO:0007669"/>
    <property type="project" value="UniProtKB-KW"/>
</dbReference>
<dbReference type="Pfam" id="PF04937">
    <property type="entry name" value="DUF659"/>
    <property type="match status" value="1"/>
</dbReference>
<dbReference type="OrthoDB" id="1936364at2759"/>
<evidence type="ECO:0000256" key="3">
    <source>
        <dbReference type="ARBA" id="ARBA00022833"/>
    </source>
</evidence>
<evidence type="ECO:0000256" key="1">
    <source>
        <dbReference type="ARBA" id="ARBA00022723"/>
    </source>
</evidence>
<organism evidence="6 7">
    <name type="scientific">Morella rubra</name>
    <name type="common">Chinese bayberry</name>
    <dbReference type="NCBI Taxonomy" id="262757"/>
    <lineage>
        <taxon>Eukaryota</taxon>
        <taxon>Viridiplantae</taxon>
        <taxon>Streptophyta</taxon>
        <taxon>Embryophyta</taxon>
        <taxon>Tracheophyta</taxon>
        <taxon>Spermatophyta</taxon>
        <taxon>Magnoliopsida</taxon>
        <taxon>eudicotyledons</taxon>
        <taxon>Gunneridae</taxon>
        <taxon>Pentapetalae</taxon>
        <taxon>rosids</taxon>
        <taxon>fabids</taxon>
        <taxon>Fagales</taxon>
        <taxon>Myricaceae</taxon>
        <taxon>Morella</taxon>
    </lineage>
</organism>
<keyword evidence="2 4" id="KW-0863">Zinc-finger</keyword>
<evidence type="ECO:0000256" key="4">
    <source>
        <dbReference type="PROSITE-ProRule" id="PRU00027"/>
    </source>
</evidence>
<keyword evidence="3" id="KW-0862">Zinc</keyword>
<reference evidence="6 7" key="1">
    <citation type="journal article" date="2019" name="Plant Biotechnol. J.">
        <title>The red bayberry genome and genetic basis of sex determination.</title>
        <authorList>
            <person name="Jia H.M."/>
            <person name="Jia H.J."/>
            <person name="Cai Q.L."/>
            <person name="Wang Y."/>
            <person name="Zhao H.B."/>
            <person name="Yang W.F."/>
            <person name="Wang G.Y."/>
            <person name="Li Y.H."/>
            <person name="Zhan D.L."/>
            <person name="Shen Y.T."/>
            <person name="Niu Q.F."/>
            <person name="Chang L."/>
            <person name="Qiu J."/>
            <person name="Zhao L."/>
            <person name="Xie H.B."/>
            <person name="Fu W.Y."/>
            <person name="Jin J."/>
            <person name="Li X.W."/>
            <person name="Jiao Y."/>
            <person name="Zhou C.C."/>
            <person name="Tu T."/>
            <person name="Chai C.Y."/>
            <person name="Gao J.L."/>
            <person name="Fan L.J."/>
            <person name="van de Weg E."/>
            <person name="Wang J.Y."/>
            <person name="Gao Z.S."/>
        </authorList>
    </citation>
    <scope>NUCLEOTIDE SEQUENCE [LARGE SCALE GENOMIC DNA]</scope>
    <source>
        <tissue evidence="6">Leaves</tissue>
    </source>
</reference>
<feature type="domain" description="BED-type" evidence="5">
    <location>
        <begin position="3"/>
        <end position="58"/>
    </location>
</feature>
<dbReference type="AlphaFoldDB" id="A0A6A1VN07"/>
<dbReference type="Proteomes" id="UP000516437">
    <property type="component" value="Chromosome 5"/>
</dbReference>
<evidence type="ECO:0000256" key="2">
    <source>
        <dbReference type="ARBA" id="ARBA00022771"/>
    </source>
</evidence>
<evidence type="ECO:0000313" key="6">
    <source>
        <dbReference type="EMBL" id="KAB1213327.1"/>
    </source>
</evidence>
<evidence type="ECO:0000313" key="7">
    <source>
        <dbReference type="Proteomes" id="UP000516437"/>
    </source>
</evidence>
<proteinExistence type="predicted"/>
<name>A0A6A1VN07_9ROSI</name>
<dbReference type="GO" id="GO:0003677">
    <property type="term" value="F:DNA binding"/>
    <property type="evidence" value="ECO:0007669"/>
    <property type="project" value="InterPro"/>
</dbReference>
<dbReference type="SUPFAM" id="SSF53098">
    <property type="entry name" value="Ribonuclease H-like"/>
    <property type="match status" value="1"/>
</dbReference>